<dbReference type="AlphaFoldDB" id="A0A455SD28"/>
<organism evidence="1">
    <name type="scientific">Thermosporothrix sp. COM3</name>
    <dbReference type="NCBI Taxonomy" id="2490863"/>
    <lineage>
        <taxon>Bacteria</taxon>
        <taxon>Bacillati</taxon>
        <taxon>Chloroflexota</taxon>
        <taxon>Ktedonobacteria</taxon>
        <taxon>Ktedonobacterales</taxon>
        <taxon>Thermosporotrichaceae</taxon>
        <taxon>Thermosporothrix</taxon>
    </lineage>
</organism>
<reference evidence="1" key="1">
    <citation type="submission" date="2018-12" db="EMBL/GenBank/DDBJ databases">
        <title>Novel natural products biosynthetic potential of the class Ktedonobacteria.</title>
        <authorList>
            <person name="Zheng Y."/>
            <person name="Saitou A."/>
            <person name="Wang C.M."/>
            <person name="Toyoda A."/>
            <person name="Minakuchi Y."/>
            <person name="Sekiguchi Y."/>
            <person name="Ueda K."/>
            <person name="Takano H."/>
            <person name="Sakai Y."/>
            <person name="Yokota A."/>
            <person name="Yabe S."/>
        </authorList>
    </citation>
    <scope>NUCLEOTIDE SEQUENCE</scope>
    <source>
        <strain evidence="1">COM3</strain>
    </source>
</reference>
<evidence type="ECO:0000313" key="1">
    <source>
        <dbReference type="EMBL" id="BBH85390.1"/>
    </source>
</evidence>
<dbReference type="InterPro" id="IPR013325">
    <property type="entry name" value="RNA_pol_sigma_r2"/>
</dbReference>
<proteinExistence type="predicted"/>
<sequence>MLIKLWLTLRRNHNIQRLEPYIRRMVHNEVIQHLRRRKLVYALPLDEQGELCDGELLSAAGELATDPAECVERQQLLDDIMQAVKSLPPMQKRAIQQAIREVLVPHLPGQPELAPPTTAERIRLRASQSIARKRLRSIVHVTTAERLAPCL</sequence>
<dbReference type="EMBL" id="AP019376">
    <property type="protein sequence ID" value="BBH85390.1"/>
    <property type="molecule type" value="Genomic_DNA"/>
</dbReference>
<dbReference type="GO" id="GO:0003700">
    <property type="term" value="F:DNA-binding transcription factor activity"/>
    <property type="evidence" value="ECO:0007669"/>
    <property type="project" value="InterPro"/>
</dbReference>
<dbReference type="SUPFAM" id="SSF88946">
    <property type="entry name" value="Sigma2 domain of RNA polymerase sigma factors"/>
    <property type="match status" value="1"/>
</dbReference>
<accession>A0A455SD28</accession>
<protein>
    <submittedName>
        <fullName evidence="1">Uncharacterized protein</fullName>
    </submittedName>
</protein>
<gene>
    <name evidence="1" type="ORF">KTC_01410</name>
</gene>
<name>A0A455SD28_9CHLR</name>
<dbReference type="GO" id="GO:0006352">
    <property type="term" value="P:DNA-templated transcription initiation"/>
    <property type="evidence" value="ECO:0007669"/>
    <property type="project" value="InterPro"/>
</dbReference>